<keyword evidence="2" id="KW-0282">Flagellum</keyword>
<dbReference type="EMBL" id="JBANDC010000012">
    <property type="protein sequence ID" value="MEM4989113.1"/>
    <property type="molecule type" value="Genomic_DNA"/>
</dbReference>
<organism evidence="2 3">
    <name type="scientific">Collimonas rhizosphaerae</name>
    <dbReference type="NCBI Taxonomy" id="3126357"/>
    <lineage>
        <taxon>Bacteria</taxon>
        <taxon>Pseudomonadati</taxon>
        <taxon>Pseudomonadota</taxon>
        <taxon>Betaproteobacteria</taxon>
        <taxon>Burkholderiales</taxon>
        <taxon>Oxalobacteraceae</taxon>
        <taxon>Collimonas</taxon>
    </lineage>
</organism>
<evidence type="ECO:0000313" key="2">
    <source>
        <dbReference type="EMBL" id="MEM4989113.1"/>
    </source>
</evidence>
<gene>
    <name evidence="2" type="ORF">V8G57_17110</name>
</gene>
<dbReference type="InterPro" id="IPR001543">
    <property type="entry name" value="FliN-like_C"/>
</dbReference>
<dbReference type="Gene3D" id="2.30.330.10">
    <property type="entry name" value="SpoA-like"/>
    <property type="match status" value="1"/>
</dbReference>
<feature type="domain" description="Flagellar motor switch protein FliN-like C-terminal" evidence="1">
    <location>
        <begin position="250"/>
        <end position="317"/>
    </location>
</feature>
<dbReference type="Proteomes" id="UP001495910">
    <property type="component" value="Unassembled WGS sequence"/>
</dbReference>
<evidence type="ECO:0000259" key="1">
    <source>
        <dbReference type="Pfam" id="PF01052"/>
    </source>
</evidence>
<dbReference type="SUPFAM" id="SSF101801">
    <property type="entry name" value="Surface presentation of antigens (SPOA)"/>
    <property type="match status" value="1"/>
</dbReference>
<sequence length="323" mass="35348">MSATANTRKSFQWPLQRISKVESDLLKRLAQLKQARSSLCWLPGYRSAEDTQAVRLTLDIGGESVPVYVCRNRTSERLGLHSFPTASATQQAALWSMRGGRLWQALEKFCGAPVLVKTALTEVLPSGWLRFSLRLGRAEIGCWLEAESLLRALLSRVVIPRPLLSALGQLRFVCALRAPSIVLTSEQLQDLRPGDLLVLSFDKEAPLIGQLLLLGSTLASPILYDRSGIMTIDNRVVEIIEDVKLPLRGEMEITLSVELATCTLSLAELAALRSGSTLRLNKQLDELTVLLKHHGQRVASGSLLDIGGVLGIHVIDVALSTEA</sequence>
<dbReference type="InterPro" id="IPR036429">
    <property type="entry name" value="SpoA-like_sf"/>
</dbReference>
<protein>
    <submittedName>
        <fullName evidence="2">FliM/FliN family flagellar motor switch protein</fullName>
    </submittedName>
</protein>
<accession>A0ABU9PYM4</accession>
<name>A0ABU9PYM4_9BURK</name>
<dbReference type="RefSeq" id="WP_342830390.1">
    <property type="nucleotide sequence ID" value="NZ_JBANDC010000012.1"/>
</dbReference>
<keyword evidence="2" id="KW-0966">Cell projection</keyword>
<proteinExistence type="predicted"/>
<keyword evidence="2" id="KW-0969">Cilium</keyword>
<dbReference type="Pfam" id="PF01052">
    <property type="entry name" value="FliMN_C"/>
    <property type="match status" value="1"/>
</dbReference>
<evidence type="ECO:0000313" key="3">
    <source>
        <dbReference type="Proteomes" id="UP001495910"/>
    </source>
</evidence>
<reference evidence="2 3" key="1">
    <citation type="submission" date="2024-02" db="EMBL/GenBank/DDBJ databases">
        <title>Draft genome sequence of Collimonas sp. strain H4R21, an effective mineral-weathering bacterial strain isolated from the beech rhizosphere.</title>
        <authorList>
            <person name="Morin E."/>
            <person name="Uroz S."/>
            <person name="Leveau J.H.J."/>
            <person name="Kumar R."/>
            <person name="Rey M.W."/>
            <person name="Pham J."/>
        </authorList>
    </citation>
    <scope>NUCLEOTIDE SEQUENCE [LARGE SCALE GENOMIC DNA]</scope>
    <source>
        <strain evidence="2 3">H4R21</strain>
    </source>
</reference>
<keyword evidence="3" id="KW-1185">Reference proteome</keyword>
<comment type="caution">
    <text evidence="2">The sequence shown here is derived from an EMBL/GenBank/DDBJ whole genome shotgun (WGS) entry which is preliminary data.</text>
</comment>